<evidence type="ECO:0000256" key="1">
    <source>
        <dbReference type="ARBA" id="ARBA00004167"/>
    </source>
</evidence>
<evidence type="ECO:0000256" key="2">
    <source>
        <dbReference type="ARBA" id="ARBA00022692"/>
    </source>
</evidence>
<dbReference type="Gene3D" id="3.90.550.10">
    <property type="entry name" value="Spore Coat Polysaccharide Biosynthesis Protein SpsA, Chain A"/>
    <property type="match status" value="1"/>
</dbReference>
<dbReference type="GO" id="GO:0005737">
    <property type="term" value="C:cytoplasm"/>
    <property type="evidence" value="ECO:0007669"/>
    <property type="project" value="TreeGrafter"/>
</dbReference>
<dbReference type="CDD" id="cd00761">
    <property type="entry name" value="Glyco_tranf_GTA_type"/>
    <property type="match status" value="1"/>
</dbReference>
<name>A3V641_9RHOB</name>
<proteinExistence type="predicted"/>
<protein>
    <recommendedName>
        <fullName evidence="7">Glycosyl transferase, group 2 family protein</fullName>
    </recommendedName>
</protein>
<keyword evidence="2" id="KW-0812">Transmembrane</keyword>
<dbReference type="HOGENOM" id="CLU_035905_1_0_5"/>
<evidence type="ECO:0008006" key="7">
    <source>
        <dbReference type="Google" id="ProtNLM"/>
    </source>
</evidence>
<dbReference type="STRING" id="314232.SKA53_04738"/>
<organism evidence="5 6">
    <name type="scientific">Yoonia vestfoldensis SKA53</name>
    <dbReference type="NCBI Taxonomy" id="314232"/>
    <lineage>
        <taxon>Bacteria</taxon>
        <taxon>Pseudomonadati</taxon>
        <taxon>Pseudomonadota</taxon>
        <taxon>Alphaproteobacteria</taxon>
        <taxon>Rhodobacterales</taxon>
        <taxon>Paracoccaceae</taxon>
        <taxon>Yoonia</taxon>
    </lineage>
</organism>
<dbReference type="eggNOG" id="COG0463">
    <property type="taxonomic scope" value="Bacteria"/>
</dbReference>
<dbReference type="GO" id="GO:0016020">
    <property type="term" value="C:membrane"/>
    <property type="evidence" value="ECO:0007669"/>
    <property type="project" value="UniProtKB-SubCell"/>
</dbReference>
<sequence>MTHAKVIITTMKNEAPYILEWVAHHLVIGFDHIVVLTNDCTDTTNAILTRLDALGYVTFQPNKKGPGGVHRTAIRRAQRLDVVRKAEWLYVTDADEFLNIHCGDHSVDALIAASGGDGVDVISVPWRIFSYNKRVILRDSPVTVQFTDAEPAYADGGAGRRFVKSLFRNKDVYHRIGLHNPHVRAEHGTDLTWALPGGLQASRLQAGNHAQPPFGEEFAQINHYAVRSAQAYLLKRYRGRANHQSHVLDTGYWDRWNRGGCEDTTIHRYAALTQALLDMFKADPVLARMHRKGFRWHKAKLAELLQDDAYADLYAKISASDPVSVVKKDRDIRESRDSVSEQQDHIDDTPCA</sequence>
<gene>
    <name evidence="5" type="ORF">SKA53_04738</name>
</gene>
<dbReference type="RefSeq" id="WP_007204903.1">
    <property type="nucleotide sequence ID" value="NZ_CH672414.1"/>
</dbReference>
<evidence type="ECO:0000256" key="4">
    <source>
        <dbReference type="SAM" id="MobiDB-lite"/>
    </source>
</evidence>
<dbReference type="PANTHER" id="PTHR21461">
    <property type="entry name" value="GLYCOSYLTRANSFERASE FAMILY 92 PROTEIN"/>
    <property type="match status" value="1"/>
</dbReference>
<dbReference type="GO" id="GO:0016757">
    <property type="term" value="F:glycosyltransferase activity"/>
    <property type="evidence" value="ECO:0007669"/>
    <property type="project" value="TreeGrafter"/>
</dbReference>
<evidence type="ECO:0000313" key="6">
    <source>
        <dbReference type="Proteomes" id="UP000004507"/>
    </source>
</evidence>
<reference evidence="5 6" key="1">
    <citation type="submission" date="2006-01" db="EMBL/GenBank/DDBJ databases">
        <authorList>
            <person name="Hagstrom A."/>
            <person name="Ferriera S."/>
            <person name="Johnson J."/>
            <person name="Kravitz S."/>
            <person name="Halpern A."/>
            <person name="Remington K."/>
            <person name="Beeson K."/>
            <person name="Tran B."/>
            <person name="Rogers Y.-H."/>
            <person name="Friedman R."/>
            <person name="Venter J.C."/>
        </authorList>
    </citation>
    <scope>NUCLEOTIDE SEQUENCE [LARGE SCALE GENOMIC DNA]</scope>
    <source>
        <strain evidence="5 6">SKA53</strain>
    </source>
</reference>
<evidence type="ECO:0000256" key="3">
    <source>
        <dbReference type="ARBA" id="ARBA00022989"/>
    </source>
</evidence>
<accession>A3V641</accession>
<keyword evidence="6" id="KW-1185">Reference proteome</keyword>
<comment type="caution">
    <text evidence="5">The sequence shown here is derived from an EMBL/GenBank/DDBJ whole genome shotgun (WGS) entry which is preliminary data.</text>
</comment>
<dbReference type="EMBL" id="AAMS01000005">
    <property type="protein sequence ID" value="EAQ06365.1"/>
    <property type="molecule type" value="Genomic_DNA"/>
</dbReference>
<evidence type="ECO:0000313" key="5">
    <source>
        <dbReference type="EMBL" id="EAQ06365.1"/>
    </source>
</evidence>
<dbReference type="Proteomes" id="UP000004507">
    <property type="component" value="Unassembled WGS sequence"/>
</dbReference>
<comment type="subcellular location">
    <subcellularLocation>
        <location evidence="1">Membrane</location>
        <topology evidence="1">Single-pass membrane protein</topology>
    </subcellularLocation>
</comment>
<keyword evidence="3" id="KW-1133">Transmembrane helix</keyword>
<dbReference type="InterPro" id="IPR029044">
    <property type="entry name" value="Nucleotide-diphossugar_trans"/>
</dbReference>
<dbReference type="Pfam" id="PF13704">
    <property type="entry name" value="Glyco_tranf_2_4"/>
    <property type="match status" value="1"/>
</dbReference>
<feature type="region of interest" description="Disordered" evidence="4">
    <location>
        <begin position="328"/>
        <end position="352"/>
    </location>
</feature>
<dbReference type="PANTHER" id="PTHR21461:SF69">
    <property type="entry name" value="GLYCOSYLTRANSFERASE FAMILY 92 PROTEIN"/>
    <property type="match status" value="1"/>
</dbReference>
<keyword evidence="3" id="KW-0472">Membrane</keyword>
<dbReference type="SUPFAM" id="SSF53448">
    <property type="entry name" value="Nucleotide-diphospho-sugar transferases"/>
    <property type="match status" value="1"/>
</dbReference>
<dbReference type="AlphaFoldDB" id="A3V641"/>